<feature type="region of interest" description="Disordered" evidence="1">
    <location>
        <begin position="1"/>
        <end position="23"/>
    </location>
</feature>
<proteinExistence type="predicted"/>
<gene>
    <name evidence="4" type="ORF">PGLA1383_LOCUS29255</name>
</gene>
<organism evidence="4 5">
    <name type="scientific">Polarella glacialis</name>
    <name type="common">Dinoflagellate</name>
    <dbReference type="NCBI Taxonomy" id="89957"/>
    <lineage>
        <taxon>Eukaryota</taxon>
        <taxon>Sar</taxon>
        <taxon>Alveolata</taxon>
        <taxon>Dinophyceae</taxon>
        <taxon>Suessiales</taxon>
        <taxon>Suessiaceae</taxon>
        <taxon>Polarella</taxon>
    </lineage>
</organism>
<dbReference type="Proteomes" id="UP000654075">
    <property type="component" value="Unassembled WGS sequence"/>
</dbReference>
<feature type="chain" id="PRO_5032828406" evidence="3">
    <location>
        <begin position="42"/>
        <end position="148"/>
    </location>
</feature>
<accession>A0A813FHR6</accession>
<reference evidence="4" key="1">
    <citation type="submission" date="2021-02" db="EMBL/GenBank/DDBJ databases">
        <authorList>
            <person name="Dougan E. K."/>
            <person name="Rhodes N."/>
            <person name="Thang M."/>
            <person name="Chan C."/>
        </authorList>
    </citation>
    <scope>NUCLEOTIDE SEQUENCE</scope>
</reference>
<feature type="signal peptide" evidence="3">
    <location>
        <begin position="1"/>
        <end position="41"/>
    </location>
</feature>
<dbReference type="AlphaFoldDB" id="A0A813FHR6"/>
<keyword evidence="2" id="KW-1133">Transmembrane helix</keyword>
<evidence type="ECO:0000256" key="2">
    <source>
        <dbReference type="SAM" id="Phobius"/>
    </source>
</evidence>
<evidence type="ECO:0000313" key="5">
    <source>
        <dbReference type="Proteomes" id="UP000654075"/>
    </source>
</evidence>
<keyword evidence="2" id="KW-0812">Transmembrane</keyword>
<sequence>MAAVRAMSSGTDRSTRHRPSSRHGSMAIACAMLLALAVVSGRHSSDAAKVWSLVSGGPARHHRIGTVAVSAASGGDKPTEGAPVPRDLYELSPSDEIASRKEDTYSGSTKGWLRIIGIGGIGSVLVLIFLLILGGGVAPSWLVGDWQP</sequence>
<evidence type="ECO:0000256" key="1">
    <source>
        <dbReference type="SAM" id="MobiDB-lite"/>
    </source>
</evidence>
<feature type="transmembrane region" description="Helical" evidence="2">
    <location>
        <begin position="112"/>
        <end position="133"/>
    </location>
</feature>
<dbReference type="EMBL" id="CAJNNV010025024">
    <property type="protein sequence ID" value="CAE8611452.1"/>
    <property type="molecule type" value="Genomic_DNA"/>
</dbReference>
<keyword evidence="2" id="KW-0472">Membrane</keyword>
<keyword evidence="5" id="KW-1185">Reference proteome</keyword>
<evidence type="ECO:0000313" key="4">
    <source>
        <dbReference type="EMBL" id="CAE8611452.1"/>
    </source>
</evidence>
<evidence type="ECO:0000256" key="3">
    <source>
        <dbReference type="SAM" id="SignalP"/>
    </source>
</evidence>
<name>A0A813FHR6_POLGL</name>
<keyword evidence="3" id="KW-0732">Signal</keyword>
<comment type="caution">
    <text evidence="4">The sequence shown here is derived from an EMBL/GenBank/DDBJ whole genome shotgun (WGS) entry which is preliminary data.</text>
</comment>
<protein>
    <submittedName>
        <fullName evidence="4">Uncharacterized protein</fullName>
    </submittedName>
</protein>
<feature type="region of interest" description="Disordered" evidence="1">
    <location>
        <begin position="69"/>
        <end position="88"/>
    </location>
</feature>